<feature type="compositionally biased region" description="Polar residues" evidence="10">
    <location>
        <begin position="1428"/>
        <end position="1449"/>
    </location>
</feature>
<feature type="compositionally biased region" description="Polar residues" evidence="10">
    <location>
        <begin position="742"/>
        <end position="752"/>
    </location>
</feature>
<feature type="region of interest" description="Disordered" evidence="10">
    <location>
        <begin position="1780"/>
        <end position="1807"/>
    </location>
</feature>
<feature type="compositionally biased region" description="Polar residues" evidence="10">
    <location>
        <begin position="1647"/>
        <end position="1687"/>
    </location>
</feature>
<dbReference type="SMART" id="SM00220">
    <property type="entry name" value="S_TKc"/>
    <property type="match status" value="1"/>
</dbReference>
<dbReference type="SUPFAM" id="SSF56112">
    <property type="entry name" value="Protein kinase-like (PK-like)"/>
    <property type="match status" value="1"/>
</dbReference>
<keyword evidence="13" id="KW-1185">Reference proteome</keyword>
<dbReference type="CDD" id="cd13983">
    <property type="entry name" value="STKc_WNK"/>
    <property type="match status" value="1"/>
</dbReference>
<evidence type="ECO:0000256" key="8">
    <source>
        <dbReference type="ARBA" id="ARBA00047899"/>
    </source>
</evidence>
<keyword evidence="4" id="KW-0808">Transferase</keyword>
<evidence type="ECO:0000313" key="13">
    <source>
        <dbReference type="Proteomes" id="UP000886998"/>
    </source>
</evidence>
<dbReference type="OrthoDB" id="6422852at2759"/>
<feature type="region of interest" description="Disordered" evidence="10">
    <location>
        <begin position="1590"/>
        <end position="1744"/>
    </location>
</feature>
<keyword evidence="3" id="KW-0723">Serine/threonine-protein kinase</keyword>
<feature type="compositionally biased region" description="Basic residues" evidence="10">
    <location>
        <begin position="1467"/>
        <end position="1478"/>
    </location>
</feature>
<evidence type="ECO:0000313" key="12">
    <source>
        <dbReference type="EMBL" id="GFY78865.1"/>
    </source>
</evidence>
<dbReference type="InterPro" id="IPR056865">
    <property type="entry name" value="CCTL2_WNK"/>
</dbReference>
<feature type="compositionally biased region" description="Basic and acidic residues" evidence="10">
    <location>
        <begin position="1455"/>
        <end position="1466"/>
    </location>
</feature>
<comment type="catalytic activity">
    <reaction evidence="9">
        <text>L-seryl-[protein] + ATP = O-phospho-L-seryl-[protein] + ADP + H(+)</text>
        <dbReference type="Rhea" id="RHEA:17989"/>
        <dbReference type="Rhea" id="RHEA-COMP:9863"/>
        <dbReference type="Rhea" id="RHEA-COMP:11604"/>
        <dbReference type="ChEBI" id="CHEBI:15378"/>
        <dbReference type="ChEBI" id="CHEBI:29999"/>
        <dbReference type="ChEBI" id="CHEBI:30616"/>
        <dbReference type="ChEBI" id="CHEBI:83421"/>
        <dbReference type="ChEBI" id="CHEBI:456216"/>
        <dbReference type="EC" id="2.7.11.1"/>
    </reaction>
</comment>
<feature type="compositionally biased region" description="Polar residues" evidence="10">
    <location>
        <begin position="682"/>
        <end position="705"/>
    </location>
</feature>
<dbReference type="PROSITE" id="PS50011">
    <property type="entry name" value="PROTEIN_KINASE_DOM"/>
    <property type="match status" value="1"/>
</dbReference>
<dbReference type="Gene3D" id="1.10.510.10">
    <property type="entry name" value="Transferase(Phosphotransferase) domain 1"/>
    <property type="match status" value="1"/>
</dbReference>
<feature type="compositionally biased region" description="Polar residues" evidence="10">
    <location>
        <begin position="852"/>
        <end position="871"/>
    </location>
</feature>
<feature type="compositionally biased region" description="Low complexity" evidence="10">
    <location>
        <begin position="1617"/>
        <end position="1628"/>
    </location>
</feature>
<dbReference type="InterPro" id="IPR008271">
    <property type="entry name" value="Ser/Thr_kinase_AS"/>
</dbReference>
<dbReference type="GO" id="GO:0004674">
    <property type="term" value="F:protein serine/threonine kinase activity"/>
    <property type="evidence" value="ECO:0007669"/>
    <property type="project" value="UniProtKB-KW"/>
</dbReference>
<dbReference type="InterPro" id="IPR050588">
    <property type="entry name" value="WNK_Ser-Thr_kinase"/>
</dbReference>
<sequence length="2703" mass="297410">MLGSFVYSDWTLSAPGKERLNKNERQRFREEAEMLKGLQNPNIVRFYDYWEMDMPPKGKYLVLITELMTSGTLKTYLKRFKKINIKVIKSWCRQILKGLHFLHSRQPPIIHRDLKCDNIFITGTTGAVKIGDLGLATLKNRSFAKSVIGTPEFMAPEMYEENYNESVDVYAFGMCILEMATSEYPYSECTGPAQIYKKVTNGILPQNFKKVEQPELKEIISLCISSTKEDRPTVRDLLMHEFFQEDLGLKVEFVNKEESIQSSSSKVELWLRLLDAKKRKEKHKENEAIQFEFDIENDNCDEVAQAMAKNNIILDEDIRTVAMLVRNQISYLTRERTRYQNKLAQQEQTLNRPQQLTSQVQSSNIQNQQPVQQVQIPVSHQYQTISNQPAEQINAQQKINQEMYHQQMYQTQMQQMQLHLNQQMNTASQQSQYPTQGFETPDYQMHQLHMQVSQLQEVSAQTGQMQQHQNQMLPQHGQVQNQQLSVPSHALAPNMSVFTSTAQLQNQLLHSQQMQGGNQTICPQYQSTNQPYSQYQHVTSQNLPTQTSTIRFTNQIQGVNVPDGCVLSPEQFQNQGQAQVSQFVQPVNGSMPPMSSQYQMKCQQLPLQNLVSSSLASNQQSSPVISSQHTFGQPVQNVNACTAVQNQIQPHMQSPQKVMSSQPLQTSIPNITSTQVLSNNQPAMYNQQPQPQSPQKTVSPQQSHPLNLPLSYVQGSADPSQMQNVNLPSNWPLMSQQIQMAQSPMVNQQFQESVPPHSAPQHPPYQDNQLQSSQTYQNFSEPQPTYVQHHVPTSSAAMLPKQNNQIATDETCADPESLDKGTCNQLIQDVSRQASLESESFIGTPDDKNLPPSMTASLTSETFSSDATPDISQLQSGGQQASVGQSTTDQTGQKYIFVPNVQSAVPPPIAECQVVPQRQDQGNIQMLHNQSGAQPYQDPNLSNARISGKPLVGFSASFSHATAGPDTSQFVQHDQNYPHSQNYSNMWNARSTSPLPKDSSMSKCFFPPNSSNCRGSSYISPPNDGSNSPVYVVVQPGNLNSQYMYNWSTDGHLCNQPDTSVSNNFNQLSNQSDITVCPVRSVSTSSLCRSPSMHSLGSSWVSPTSLNVPVSEQHSGKYAKYIIPVGSRSTSPVPYYPIRIENESPLSTPPPQIISTPPSLPAHVIHPESRLGFPVIFSPKSSPPATPVLVRSRSATPVGNVADLTPQTYLYDTQNVNISNPNNLNQFTNPTPPPLYRSRSKTFGGVVGQPISGRSLVSQSVDPRQQLSPSVLSQLAFSKNNVGDQYHNSFTIVPFDRSHSHTPIHLSDSGPFVAAASSSRLFLSLAVENSRKCNPSTDTFQGSSSQSNNSPDDYCIHYNPTVQHNVVHRQKKTSETCFCQPGFSHSTTLLSPDSSSDQRLSPVGLRTVSTCYNALNNTHIDQVKESTSHALPTESTPISDELKSSSIPGSENVADIEHLPESAKHQKVEKKKAKRRRTQDRTPKLTVISVEDTMVECQLESTKGKTVTFKFDYTDTSPEEIANKLVITNLLAENHAEIFTDFIQEVIRQLKENPDKIPVIQCIESVSGNFSPPTLRRQTLRDHLDLEKNLSMDSQDSSLPSTPQDQEKDWSPKKQGSPSKLAKPSAPSDTNQISATVVPPAAPEKQAVQSASETKMSDAQQKVDSSVPLSKQPARSQISNATGSPEQSGALPDAVASQNKSDLQQTENQSALSSGQNVSDPAKRIQDFSSSSSSGGSTQHSLQQKAAVPDLSSLQLKLAQLTFIGSSSIASDPNLSAGNVQGSLQSTSQSIVPSSVPSVTTKSKTDMDQNNAELSVATTSMPMQMTCTHTSSIVTPVALPLVTAHSQGMKAPLVPPENISARRHTVATNIEGLKLELQKIHTPSVPSVNLKSNIEQGLQAIFSISSTAQTVTTPAHSSAYNHTHQLSTSTPMLNTPTEMCESIAKSPMIMPFSLPNDCIQQVDPTSERNDSTALDVPLSTQVSRFKVTPVVENQPIQSPVISEIVNNVPITTPAELNVKKQGRFHITVVTDEVISNALSSLNEDFTRKISICKSNTSLEHIHLPIGKLQRFNQQSVTGYASQNISLQHSSSIPALMSSVPQLNVPQSQAGSSNFTRSISDIAVAEEHATKLNAPDSIISQNVHSAVIQPIHDQTNSQAFVSDIKSTDLDSKLSGANGHYISSTVQPDKIKQVSNVEYGSNLHNTEISIEQHSAEKVINSIPSTTGKEFENKEVSVKDNLSYGNQPVIGSSHGVIPSSQFIGLPQAALSSSLSSASSDNKLPLNGFQGPVNPLDAQKMHQCLPVSGKTGNISYPGLSSSPVMNHVVLSGSEPSNKVPEMPQFSASSHQMIQMQPAFLKDANANPLYCTYNSEDGKHLHPEENKNFEMLECNDEYLKVILERQEQERQELSRRHQQELQSYKMHHLRTHYGRKCCYHSRSTQSAVASSQTGNEIFSGYGSSLHHSKDQIAPECAVSLTINENMHINNTGMANNDMEQKANMWSGDMQQQIKKSSPVDEMHQAATTVNTQSDFGVQANVGQPDIKENITHLHSKDANQQLMKSDILEMCSVPVEQHSSDCSGAGISDPSLTKFTMPQLHVHGMHTNENVAALTKKSVGQRSLEVAPHSSPQTVRRIINATSAISVNPAFHHVSPLISTSASVSQLIPENETYNGHSHVINVSLPCSQSSDVIVSSPSKPFFPQPDS</sequence>
<reference evidence="12" key="1">
    <citation type="submission" date="2020-08" db="EMBL/GenBank/DDBJ databases">
        <title>Multicomponent nature underlies the extraordinary mechanical properties of spider dragline silk.</title>
        <authorList>
            <person name="Kono N."/>
            <person name="Nakamura H."/>
            <person name="Mori M."/>
            <person name="Yoshida Y."/>
            <person name="Ohtoshi R."/>
            <person name="Malay A.D."/>
            <person name="Moran D.A.P."/>
            <person name="Tomita M."/>
            <person name="Numata K."/>
            <person name="Arakawa K."/>
        </authorList>
    </citation>
    <scope>NUCLEOTIDE SEQUENCE</scope>
</reference>
<dbReference type="Proteomes" id="UP000886998">
    <property type="component" value="Unassembled WGS sequence"/>
</dbReference>
<feature type="region of interest" description="Disordered" evidence="10">
    <location>
        <begin position="1424"/>
        <end position="1481"/>
    </location>
</feature>
<protein>
    <recommendedName>
        <fullName evidence="2">non-specific serine/threonine protein kinase</fullName>
        <ecNumber evidence="2">2.7.11.1</ecNumber>
    </recommendedName>
</protein>
<feature type="region of interest" description="Disordered" evidence="10">
    <location>
        <begin position="682"/>
        <end position="728"/>
    </location>
</feature>
<proteinExistence type="predicted"/>
<dbReference type="Pfam" id="PF00069">
    <property type="entry name" value="Pkinase"/>
    <property type="match status" value="1"/>
</dbReference>
<keyword evidence="6" id="KW-0418">Kinase</keyword>
<dbReference type="GO" id="GO:0005524">
    <property type="term" value="F:ATP binding"/>
    <property type="evidence" value="ECO:0007669"/>
    <property type="project" value="UniProtKB-KW"/>
</dbReference>
<feature type="region of interest" description="Disordered" evidence="10">
    <location>
        <begin position="742"/>
        <end position="772"/>
    </location>
</feature>
<gene>
    <name evidence="12" type="primary">wnk-1</name>
    <name evidence="12" type="ORF">TNIN_404321</name>
</gene>
<dbReference type="EC" id="2.7.11.1" evidence="2"/>
<feature type="compositionally biased region" description="Polar residues" evidence="10">
    <location>
        <begin position="1696"/>
        <end position="1719"/>
    </location>
</feature>
<feature type="compositionally biased region" description="Polar residues" evidence="10">
    <location>
        <begin position="1591"/>
        <end position="1604"/>
    </location>
</feature>
<keyword evidence="5" id="KW-0547">Nucleotide-binding</keyword>
<evidence type="ECO:0000256" key="6">
    <source>
        <dbReference type="ARBA" id="ARBA00022777"/>
    </source>
</evidence>
<evidence type="ECO:0000256" key="1">
    <source>
        <dbReference type="ARBA" id="ARBA00001946"/>
    </source>
</evidence>
<comment type="caution">
    <text evidence="12">The sequence shown here is derived from an EMBL/GenBank/DDBJ whole genome shotgun (WGS) entry which is preliminary data.</text>
</comment>
<dbReference type="InterPro" id="IPR000719">
    <property type="entry name" value="Prot_kinase_dom"/>
</dbReference>
<dbReference type="Pfam" id="PF24889">
    <property type="entry name" value="CCTL2_WNK"/>
    <property type="match status" value="1"/>
</dbReference>
<feature type="domain" description="Protein kinase" evidence="11">
    <location>
        <begin position="1"/>
        <end position="243"/>
    </location>
</feature>
<feature type="compositionally biased region" description="Polar residues" evidence="10">
    <location>
        <begin position="713"/>
        <end position="728"/>
    </location>
</feature>
<evidence type="ECO:0000256" key="4">
    <source>
        <dbReference type="ARBA" id="ARBA00022679"/>
    </source>
</evidence>
<evidence type="ECO:0000259" key="11">
    <source>
        <dbReference type="PROSITE" id="PS50011"/>
    </source>
</evidence>
<evidence type="ECO:0000256" key="2">
    <source>
        <dbReference type="ARBA" id="ARBA00012513"/>
    </source>
</evidence>
<name>A0A8X6YTB0_9ARAC</name>
<evidence type="ECO:0000256" key="5">
    <source>
        <dbReference type="ARBA" id="ARBA00022741"/>
    </source>
</evidence>
<evidence type="ECO:0000256" key="3">
    <source>
        <dbReference type="ARBA" id="ARBA00022527"/>
    </source>
</evidence>
<evidence type="ECO:0000256" key="7">
    <source>
        <dbReference type="ARBA" id="ARBA00022840"/>
    </source>
</evidence>
<dbReference type="PANTHER" id="PTHR13902">
    <property type="entry name" value="SERINE/THREONINE-PROTEIN KINASE WNK WITH NO LYSINE -RELATED"/>
    <property type="match status" value="1"/>
</dbReference>
<feature type="region of interest" description="Disordered" evidence="10">
    <location>
        <begin position="840"/>
        <end position="888"/>
    </location>
</feature>
<accession>A0A8X6YTB0</accession>
<evidence type="ECO:0000256" key="9">
    <source>
        <dbReference type="ARBA" id="ARBA00048679"/>
    </source>
</evidence>
<dbReference type="Gene3D" id="3.30.200.20">
    <property type="entry name" value="Phosphorylase Kinase, domain 1"/>
    <property type="match status" value="1"/>
</dbReference>
<feature type="compositionally biased region" description="Low complexity" evidence="10">
    <location>
        <begin position="872"/>
        <end position="886"/>
    </location>
</feature>
<dbReference type="Gene3D" id="3.10.20.90">
    <property type="entry name" value="Phosphatidylinositol 3-kinase Catalytic Subunit, Chain A, domain 1"/>
    <property type="match status" value="2"/>
</dbReference>
<comment type="cofactor">
    <cofactor evidence="1">
        <name>Mg(2+)</name>
        <dbReference type="ChEBI" id="CHEBI:18420"/>
    </cofactor>
</comment>
<dbReference type="InterPro" id="IPR011009">
    <property type="entry name" value="Kinase-like_dom_sf"/>
</dbReference>
<evidence type="ECO:0000256" key="10">
    <source>
        <dbReference type="SAM" id="MobiDB-lite"/>
    </source>
</evidence>
<comment type="catalytic activity">
    <reaction evidence="8">
        <text>L-threonyl-[protein] + ATP = O-phospho-L-threonyl-[protein] + ADP + H(+)</text>
        <dbReference type="Rhea" id="RHEA:46608"/>
        <dbReference type="Rhea" id="RHEA-COMP:11060"/>
        <dbReference type="Rhea" id="RHEA-COMP:11605"/>
        <dbReference type="ChEBI" id="CHEBI:15378"/>
        <dbReference type="ChEBI" id="CHEBI:30013"/>
        <dbReference type="ChEBI" id="CHEBI:30616"/>
        <dbReference type="ChEBI" id="CHEBI:61977"/>
        <dbReference type="ChEBI" id="CHEBI:456216"/>
        <dbReference type="EC" id="2.7.11.1"/>
    </reaction>
</comment>
<keyword evidence="7" id="KW-0067">ATP-binding</keyword>
<dbReference type="Pfam" id="PF12202">
    <property type="entry name" value="OSR1_C"/>
    <property type="match status" value="1"/>
</dbReference>
<feature type="compositionally biased region" description="Low complexity" evidence="10">
    <location>
        <begin position="1785"/>
        <end position="1802"/>
    </location>
</feature>
<dbReference type="InterPro" id="IPR024678">
    <property type="entry name" value="Kinase_OSR1/WNK_CCT"/>
</dbReference>
<dbReference type="PROSITE" id="PS00108">
    <property type="entry name" value="PROTEIN_KINASE_ST"/>
    <property type="match status" value="1"/>
</dbReference>
<dbReference type="FunFam" id="1.10.510.10:FF:000006">
    <property type="entry name" value="Serine/threonine-protein kinase WNK1 isoform 2"/>
    <property type="match status" value="1"/>
</dbReference>
<organism evidence="12 13">
    <name type="scientific">Trichonephila inaurata madagascariensis</name>
    <dbReference type="NCBI Taxonomy" id="2747483"/>
    <lineage>
        <taxon>Eukaryota</taxon>
        <taxon>Metazoa</taxon>
        <taxon>Ecdysozoa</taxon>
        <taxon>Arthropoda</taxon>
        <taxon>Chelicerata</taxon>
        <taxon>Arachnida</taxon>
        <taxon>Araneae</taxon>
        <taxon>Araneomorphae</taxon>
        <taxon>Entelegynae</taxon>
        <taxon>Araneoidea</taxon>
        <taxon>Nephilidae</taxon>
        <taxon>Trichonephila</taxon>
        <taxon>Trichonephila inaurata</taxon>
    </lineage>
</organism>
<dbReference type="EMBL" id="BMAV01023254">
    <property type="protein sequence ID" value="GFY78865.1"/>
    <property type="molecule type" value="Genomic_DNA"/>
</dbReference>